<dbReference type="PANTHER" id="PTHR46890">
    <property type="entry name" value="NON-LTR RETROLELEMENT REVERSE TRANSCRIPTASE-LIKE PROTEIN-RELATED"/>
    <property type="match status" value="1"/>
</dbReference>
<dbReference type="OrthoDB" id="786283at2759"/>
<dbReference type="EMBL" id="SPHZ02000007">
    <property type="protein sequence ID" value="KAF0905526.1"/>
    <property type="molecule type" value="Genomic_DNA"/>
</dbReference>
<name>A0A6G1CZC1_9ORYZ</name>
<dbReference type="Proteomes" id="UP000479710">
    <property type="component" value="Unassembled WGS sequence"/>
</dbReference>
<dbReference type="InterPro" id="IPR052343">
    <property type="entry name" value="Retrotransposon-Effector_Assoc"/>
</dbReference>
<comment type="caution">
    <text evidence="1">The sequence shown here is derived from an EMBL/GenBank/DDBJ whole genome shotgun (WGS) entry which is preliminary data.</text>
</comment>
<reference evidence="1 2" key="1">
    <citation type="submission" date="2019-11" db="EMBL/GenBank/DDBJ databases">
        <title>Whole genome sequence of Oryza granulata.</title>
        <authorList>
            <person name="Li W."/>
        </authorList>
    </citation>
    <scope>NUCLEOTIDE SEQUENCE [LARGE SCALE GENOMIC DNA]</scope>
    <source>
        <strain evidence="2">cv. Menghai</strain>
        <tissue evidence="1">Leaf</tissue>
    </source>
</reference>
<keyword evidence="2" id="KW-1185">Reference proteome</keyword>
<dbReference type="AlphaFoldDB" id="A0A6G1CZC1"/>
<protein>
    <submittedName>
        <fullName evidence="1">Uncharacterized protein</fullName>
    </submittedName>
</protein>
<accession>A0A6G1CZC1</accession>
<sequence length="126" mass="14403">MDQLPLDKAPGPDSFTGVFYKACWDIVRHDIMVVIHSFTSLRCNSLDLLNSANIVLIPKKNGADCIMDYRTISPIHGVGKLISKVLALRLQPYMDTLIDHAQSAFIKKRSIHDNFMYVRNMARRFH</sequence>
<evidence type="ECO:0000313" key="1">
    <source>
        <dbReference type="EMBL" id="KAF0905526.1"/>
    </source>
</evidence>
<evidence type="ECO:0000313" key="2">
    <source>
        <dbReference type="Proteomes" id="UP000479710"/>
    </source>
</evidence>
<organism evidence="1 2">
    <name type="scientific">Oryza meyeriana var. granulata</name>
    <dbReference type="NCBI Taxonomy" id="110450"/>
    <lineage>
        <taxon>Eukaryota</taxon>
        <taxon>Viridiplantae</taxon>
        <taxon>Streptophyta</taxon>
        <taxon>Embryophyta</taxon>
        <taxon>Tracheophyta</taxon>
        <taxon>Spermatophyta</taxon>
        <taxon>Magnoliopsida</taxon>
        <taxon>Liliopsida</taxon>
        <taxon>Poales</taxon>
        <taxon>Poaceae</taxon>
        <taxon>BOP clade</taxon>
        <taxon>Oryzoideae</taxon>
        <taxon>Oryzeae</taxon>
        <taxon>Oryzinae</taxon>
        <taxon>Oryza</taxon>
        <taxon>Oryza meyeriana</taxon>
    </lineage>
</organism>
<dbReference type="PANTHER" id="PTHR46890:SF1">
    <property type="entry name" value="REVERSE TRANSCRIPTASE DOMAIN-CONTAINING PROTEIN"/>
    <property type="match status" value="1"/>
</dbReference>
<gene>
    <name evidence="1" type="ORF">E2562_007323</name>
</gene>
<proteinExistence type="predicted"/>